<feature type="compositionally biased region" description="Polar residues" evidence="2">
    <location>
        <begin position="195"/>
        <end position="204"/>
    </location>
</feature>
<comment type="caution">
    <text evidence="3">The sequence shown here is derived from an EMBL/GenBank/DDBJ whole genome shotgun (WGS) entry which is preliminary data.</text>
</comment>
<accession>A0AAD1X7X8</accession>
<feature type="region of interest" description="Disordered" evidence="2">
    <location>
        <begin position="195"/>
        <end position="234"/>
    </location>
</feature>
<protein>
    <submittedName>
        <fullName evidence="3">Uncharacterized protein</fullName>
    </submittedName>
</protein>
<dbReference type="EMBL" id="CAMPGE010001977">
    <property type="protein sequence ID" value="CAI2360780.1"/>
    <property type="molecule type" value="Genomic_DNA"/>
</dbReference>
<sequence>MEKRLRKSAASHKNISPQTRGPESEIQVRVQVHNEDRNLRDMVKNIKKRVRKGKQSKMFFSKSRMLRELCNSPLNLPPLEYNPDSFLKSPINKSGNFDTCNNSNMGKTSVGFKIDNTVSSDAKTRYRFGMFTPTPEVTRAVMQSNKKQSKRKIELDKSIKQLETKKTKLMEEIYSLHKRYERQLKLNKDLEASLLKQNTNSSDASPIRKSPKNRDMVGPDLSVYQSPKAKSRAKMSDTMLNFKKLRPNADLVRSQTRVQLANTYEDLLMSKDWRLKLVKAKNLIRKNKSTSRSNITPRSDNLRLSKFEIMEMYEKVKLERDDLKKRLDQVMADEYQIPKKSTEQRCKKEKSKTKVSKARPKTLMPNKKKMKIERSKTGYKRIEIEDVPISKVKHAMLELTEQIANLDTKEMNRFKIILDLINEQRAEVEFALARILGWNFFSEIQQLKETHKSQIFILNKQILGLKEKLMDMNSKVFKADFHISISSENKSSLNDDPVSGFHPIVTGRRSMTPRINITKNKSSKLLSIKSRFKPNCL</sequence>
<dbReference type="Proteomes" id="UP001295684">
    <property type="component" value="Unassembled WGS sequence"/>
</dbReference>
<proteinExistence type="predicted"/>
<evidence type="ECO:0000313" key="4">
    <source>
        <dbReference type="Proteomes" id="UP001295684"/>
    </source>
</evidence>
<keyword evidence="4" id="KW-1185">Reference proteome</keyword>
<evidence type="ECO:0000256" key="2">
    <source>
        <dbReference type="SAM" id="MobiDB-lite"/>
    </source>
</evidence>
<gene>
    <name evidence="3" type="ORF">ECRASSUSDP1_LOCUS2085</name>
</gene>
<dbReference type="AlphaFoldDB" id="A0AAD1X7X8"/>
<keyword evidence="1" id="KW-0175">Coiled coil</keyword>
<feature type="compositionally biased region" description="Polar residues" evidence="2">
    <location>
        <begin position="11"/>
        <end position="21"/>
    </location>
</feature>
<organism evidence="3 4">
    <name type="scientific">Euplotes crassus</name>
    <dbReference type="NCBI Taxonomy" id="5936"/>
    <lineage>
        <taxon>Eukaryota</taxon>
        <taxon>Sar</taxon>
        <taxon>Alveolata</taxon>
        <taxon>Ciliophora</taxon>
        <taxon>Intramacronucleata</taxon>
        <taxon>Spirotrichea</taxon>
        <taxon>Hypotrichia</taxon>
        <taxon>Euplotida</taxon>
        <taxon>Euplotidae</taxon>
        <taxon>Moneuplotes</taxon>
    </lineage>
</organism>
<evidence type="ECO:0000256" key="1">
    <source>
        <dbReference type="SAM" id="Coils"/>
    </source>
</evidence>
<feature type="region of interest" description="Disordered" evidence="2">
    <location>
        <begin position="1"/>
        <end position="24"/>
    </location>
</feature>
<feature type="coiled-coil region" evidence="1">
    <location>
        <begin position="145"/>
        <end position="179"/>
    </location>
</feature>
<evidence type="ECO:0000313" key="3">
    <source>
        <dbReference type="EMBL" id="CAI2360780.1"/>
    </source>
</evidence>
<reference evidence="3" key="1">
    <citation type="submission" date="2023-07" db="EMBL/GenBank/DDBJ databases">
        <authorList>
            <consortium name="AG Swart"/>
            <person name="Singh M."/>
            <person name="Singh A."/>
            <person name="Seah K."/>
            <person name="Emmerich C."/>
        </authorList>
    </citation>
    <scope>NUCLEOTIDE SEQUENCE</scope>
    <source>
        <strain evidence="3">DP1</strain>
    </source>
</reference>
<name>A0AAD1X7X8_EUPCR</name>
<feature type="compositionally biased region" description="Basic residues" evidence="2">
    <location>
        <begin position="1"/>
        <end position="10"/>
    </location>
</feature>